<evidence type="ECO:0000256" key="1">
    <source>
        <dbReference type="SAM" id="Phobius"/>
    </source>
</evidence>
<dbReference type="RefSeq" id="XP_033456412.1">
    <property type="nucleotide sequence ID" value="XM_033608803.1"/>
</dbReference>
<keyword evidence="1" id="KW-0472">Membrane</keyword>
<dbReference type="GeneID" id="54366603"/>
<name>A0A6J3LUB5_9PEZI</name>
<dbReference type="Proteomes" id="UP000504637">
    <property type="component" value="Unplaced"/>
</dbReference>
<evidence type="ECO:0000313" key="3">
    <source>
        <dbReference type="RefSeq" id="XP_033456412.1"/>
    </source>
</evidence>
<dbReference type="AlphaFoldDB" id="A0A6J3LUB5"/>
<keyword evidence="1" id="KW-0812">Transmembrane</keyword>
<organism evidence="3">
    <name type="scientific">Dissoconium aciculare CBS 342.82</name>
    <dbReference type="NCBI Taxonomy" id="1314786"/>
    <lineage>
        <taxon>Eukaryota</taxon>
        <taxon>Fungi</taxon>
        <taxon>Dikarya</taxon>
        <taxon>Ascomycota</taxon>
        <taxon>Pezizomycotina</taxon>
        <taxon>Dothideomycetes</taxon>
        <taxon>Dothideomycetidae</taxon>
        <taxon>Mycosphaerellales</taxon>
        <taxon>Dissoconiaceae</taxon>
        <taxon>Dissoconium</taxon>
    </lineage>
</organism>
<evidence type="ECO:0000313" key="2">
    <source>
        <dbReference type="Proteomes" id="UP000504637"/>
    </source>
</evidence>
<reference evidence="3" key="1">
    <citation type="submission" date="2020-01" db="EMBL/GenBank/DDBJ databases">
        <authorList>
            <consortium name="DOE Joint Genome Institute"/>
            <person name="Haridas S."/>
            <person name="Albert R."/>
            <person name="Binder M."/>
            <person name="Bloem J."/>
            <person name="Labutti K."/>
            <person name="Salamov A."/>
            <person name="Andreopoulos B."/>
            <person name="Baker S.E."/>
            <person name="Barry K."/>
            <person name="Bills G."/>
            <person name="Bluhm B.H."/>
            <person name="Cannon C."/>
            <person name="Castanera R."/>
            <person name="Culley D.E."/>
            <person name="Daum C."/>
            <person name="Ezra D."/>
            <person name="Gonzalez J.B."/>
            <person name="Henrissat B."/>
            <person name="Kuo A."/>
            <person name="Liang C."/>
            <person name="Lipzen A."/>
            <person name="Lutzoni F."/>
            <person name="Magnuson J."/>
            <person name="Mondo S."/>
            <person name="Nolan M."/>
            <person name="Ohm R."/>
            <person name="Pangilinan J."/>
            <person name="Park H.-J."/>
            <person name="Ramirez L."/>
            <person name="Alfaro M."/>
            <person name="Sun H."/>
            <person name="Tritt A."/>
            <person name="Yoshinaga Y."/>
            <person name="Zwiers L.-H."/>
            <person name="Turgeon B.G."/>
            <person name="Goodwin S.B."/>
            <person name="Spatafora J.W."/>
            <person name="Crous P.W."/>
            <person name="Grigoriev I.V."/>
        </authorList>
    </citation>
    <scope>NUCLEOTIDE SEQUENCE</scope>
    <source>
        <strain evidence="3">CBS 342.82</strain>
    </source>
</reference>
<keyword evidence="1" id="KW-1133">Transmembrane helix</keyword>
<proteinExistence type="predicted"/>
<sequence length="163" mass="17449">MGAGVGGVFPEAEEQIIDPGAVFVADAALSLGWSVLSLLSPMLSPFSLLPCPGGQPWREIESMCETGATGDWTTTLANLPSRFLPVAWQRGRERGRERVVAPPPSPSPIPPIPPPFSLNRFSPLPILLRMMLVLVCCCCLCCCCLLPARGAAVCDLRYLTPNT</sequence>
<feature type="transmembrane region" description="Helical" evidence="1">
    <location>
        <begin position="126"/>
        <end position="148"/>
    </location>
</feature>
<protein>
    <submittedName>
        <fullName evidence="3">Uncharacterized protein</fullName>
    </submittedName>
</protein>
<reference evidence="3" key="2">
    <citation type="submission" date="2020-04" db="EMBL/GenBank/DDBJ databases">
        <authorList>
            <consortium name="NCBI Genome Project"/>
        </authorList>
    </citation>
    <scope>NUCLEOTIDE SEQUENCE</scope>
    <source>
        <strain evidence="3">CBS 342.82</strain>
    </source>
</reference>
<keyword evidence="2" id="KW-1185">Reference proteome</keyword>
<reference evidence="3" key="3">
    <citation type="submission" date="2025-08" db="UniProtKB">
        <authorList>
            <consortium name="RefSeq"/>
        </authorList>
    </citation>
    <scope>IDENTIFICATION</scope>
    <source>
        <strain evidence="3">CBS 342.82</strain>
    </source>
</reference>
<accession>A0A6J3LUB5</accession>
<gene>
    <name evidence="3" type="ORF">K489DRAFT_64916</name>
</gene>